<reference evidence="1" key="1">
    <citation type="journal article" date="2023" name="Mol. Plant Microbe Interact.">
        <title>Elucidating the Obligate Nature and Biological Capacity of an Invasive Fungal Corn Pathogen.</title>
        <authorList>
            <person name="MacCready J.S."/>
            <person name="Roggenkamp E.M."/>
            <person name="Gdanetz K."/>
            <person name="Chilvers M.I."/>
        </authorList>
    </citation>
    <scope>NUCLEOTIDE SEQUENCE</scope>
    <source>
        <strain evidence="1">PM02</strain>
    </source>
</reference>
<dbReference type="AlphaFoldDB" id="A0AAD9MB87"/>
<keyword evidence="2" id="KW-1185">Reference proteome</keyword>
<comment type="caution">
    <text evidence="1">The sequence shown here is derived from an EMBL/GenBank/DDBJ whole genome shotgun (WGS) entry which is preliminary data.</text>
</comment>
<sequence length="177" mass="19697">MTKGLPNFDKIKEADFHCSSYDRGQAVRRVSKALIPDPPRVLDSIEGDTVKIRPRPYNRNPVVLLLVNRKILKTSIIKFRKDNTVLSQPTDNTALKGELVDLDLDLEGAVSPDPSNLNTEKPISIEIGPSVKHRFLELRSNPAIKAKRDSAKYALVLVDEVRALVERRAPVAGITPI</sequence>
<name>A0AAD9MB87_9PEZI</name>
<accession>A0AAD9MB87</accession>
<organism evidence="1 2">
    <name type="scientific">Phyllachora maydis</name>
    <dbReference type="NCBI Taxonomy" id="1825666"/>
    <lineage>
        <taxon>Eukaryota</taxon>
        <taxon>Fungi</taxon>
        <taxon>Dikarya</taxon>
        <taxon>Ascomycota</taxon>
        <taxon>Pezizomycotina</taxon>
        <taxon>Sordariomycetes</taxon>
        <taxon>Sordariomycetidae</taxon>
        <taxon>Phyllachorales</taxon>
        <taxon>Phyllachoraceae</taxon>
        <taxon>Phyllachora</taxon>
    </lineage>
</organism>
<protein>
    <submittedName>
        <fullName evidence="1">Uncharacterized protein</fullName>
    </submittedName>
</protein>
<evidence type="ECO:0000313" key="1">
    <source>
        <dbReference type="EMBL" id="KAK2068610.1"/>
    </source>
</evidence>
<dbReference type="EMBL" id="JAQQPM010000002">
    <property type="protein sequence ID" value="KAK2068610.1"/>
    <property type="molecule type" value="Genomic_DNA"/>
</dbReference>
<gene>
    <name evidence="1" type="ORF">P8C59_003242</name>
</gene>
<proteinExistence type="predicted"/>
<dbReference type="Proteomes" id="UP001217918">
    <property type="component" value="Unassembled WGS sequence"/>
</dbReference>
<evidence type="ECO:0000313" key="2">
    <source>
        <dbReference type="Proteomes" id="UP001217918"/>
    </source>
</evidence>